<dbReference type="EMBL" id="HBIH01003961">
    <property type="protein sequence ID" value="CAE0321115.1"/>
    <property type="molecule type" value="Transcribed_RNA"/>
</dbReference>
<organism evidence="1">
    <name type="scientific">Strombidium inclinatum</name>
    <dbReference type="NCBI Taxonomy" id="197538"/>
    <lineage>
        <taxon>Eukaryota</taxon>
        <taxon>Sar</taxon>
        <taxon>Alveolata</taxon>
        <taxon>Ciliophora</taxon>
        <taxon>Intramacronucleata</taxon>
        <taxon>Spirotrichea</taxon>
        <taxon>Oligotrichia</taxon>
        <taxon>Strombidiidae</taxon>
        <taxon>Strombidium</taxon>
    </lineage>
</organism>
<reference evidence="1" key="1">
    <citation type="submission" date="2021-01" db="EMBL/GenBank/DDBJ databases">
        <authorList>
            <person name="Corre E."/>
            <person name="Pelletier E."/>
            <person name="Niang G."/>
            <person name="Scheremetjew M."/>
            <person name="Finn R."/>
            <person name="Kale V."/>
            <person name="Holt S."/>
            <person name="Cochrane G."/>
            <person name="Meng A."/>
            <person name="Brown T."/>
            <person name="Cohen L."/>
        </authorList>
    </citation>
    <scope>NUCLEOTIDE SEQUENCE</scope>
    <source>
        <strain evidence="1">S3</strain>
    </source>
</reference>
<gene>
    <name evidence="1" type="ORF">SINC0208_LOCUS1696</name>
</gene>
<evidence type="ECO:0000313" key="1">
    <source>
        <dbReference type="EMBL" id="CAE0321115.1"/>
    </source>
</evidence>
<dbReference type="AlphaFoldDB" id="A0A7S3IF52"/>
<sequence>MLSVIAKVDPECFTSVAGYWLTSLFYRIPTVDEEPHNDLKKHLLKSLLFIIEVSASLPQSLPHTEHYQVEWRQYLQSLLAFPGMSKQREVIRVIKNYLQHLLE</sequence>
<accession>A0A7S3IF52</accession>
<name>A0A7S3IF52_9SPIT</name>
<protein>
    <submittedName>
        <fullName evidence="1">Uncharacterized protein</fullName>
    </submittedName>
</protein>
<proteinExistence type="predicted"/>